<keyword evidence="2" id="KW-1185">Reference proteome</keyword>
<evidence type="ECO:0000313" key="1">
    <source>
        <dbReference type="EMBL" id="MFM0109278.1"/>
    </source>
</evidence>
<reference evidence="1 2" key="1">
    <citation type="journal article" date="2024" name="Chem. Sci.">
        <title>Discovery of megapolipeptins by genome mining of a Burkholderiales bacteria collection.</title>
        <authorList>
            <person name="Paulo B.S."/>
            <person name="Recchia M.J.J."/>
            <person name="Lee S."/>
            <person name="Fergusson C.H."/>
            <person name="Romanowski S.B."/>
            <person name="Hernandez A."/>
            <person name="Krull N."/>
            <person name="Liu D.Y."/>
            <person name="Cavanagh H."/>
            <person name="Bos A."/>
            <person name="Gray C.A."/>
            <person name="Murphy B.T."/>
            <person name="Linington R.G."/>
            <person name="Eustaquio A.S."/>
        </authorList>
    </citation>
    <scope>NUCLEOTIDE SEQUENCE [LARGE SCALE GENOMIC DNA]</scope>
    <source>
        <strain evidence="1 2">RL18-126-BIB-B</strain>
    </source>
</reference>
<name>A0ACC7NNY2_9BURK</name>
<protein>
    <submittedName>
        <fullName evidence="1">Uncharacterized protein</fullName>
    </submittedName>
</protein>
<evidence type="ECO:0000313" key="2">
    <source>
        <dbReference type="Proteomes" id="UP001629235"/>
    </source>
</evidence>
<gene>
    <name evidence="1" type="ORF">PQR01_39370</name>
</gene>
<dbReference type="EMBL" id="JAQQDW010000191">
    <property type="protein sequence ID" value="MFM0109278.1"/>
    <property type="molecule type" value="Genomic_DNA"/>
</dbReference>
<dbReference type="Proteomes" id="UP001629235">
    <property type="component" value="Unassembled WGS sequence"/>
</dbReference>
<sequence>MSPTTPIWNFAETVEADRRERLLSYGGFDEIEHMIGTAEIAAVTWEEFSGKLLNGCHRASFLLRVSTEAYDAFFNSTVGYRAQFAVGMVMGEYANRTLLATLEGRLIAFGLAHSSIPEHQLIASLRGEEAKLWIHESEVEAQLSEDCPAILYPPWQHATDSGVGLLAPVGEKLEVCGSWLDAQGDLHRNPLKAHRSEKIHRTGYS</sequence>
<proteinExistence type="predicted"/>
<comment type="caution">
    <text evidence="1">The sequence shown here is derived from an EMBL/GenBank/DDBJ whole genome shotgun (WGS) entry which is preliminary data.</text>
</comment>
<organism evidence="1 2">
    <name type="scientific">Paraburkholderia rhynchosiae</name>
    <dbReference type="NCBI Taxonomy" id="487049"/>
    <lineage>
        <taxon>Bacteria</taxon>
        <taxon>Pseudomonadati</taxon>
        <taxon>Pseudomonadota</taxon>
        <taxon>Betaproteobacteria</taxon>
        <taxon>Burkholderiales</taxon>
        <taxon>Burkholderiaceae</taxon>
        <taxon>Paraburkholderia</taxon>
    </lineage>
</organism>
<accession>A0ACC7NNY2</accession>